<keyword evidence="3 5" id="KW-1133">Transmembrane helix</keyword>
<evidence type="ECO:0000256" key="3">
    <source>
        <dbReference type="ARBA" id="ARBA00022989"/>
    </source>
</evidence>
<dbReference type="GeneID" id="114240939"/>
<feature type="transmembrane region" description="Helical" evidence="5">
    <location>
        <begin position="256"/>
        <end position="276"/>
    </location>
</feature>
<evidence type="ECO:0000256" key="4">
    <source>
        <dbReference type="ARBA" id="ARBA00023136"/>
    </source>
</evidence>
<keyword evidence="6" id="KW-1185">Reference proteome</keyword>
<reference evidence="7" key="1">
    <citation type="submission" date="2025-08" db="UniProtKB">
        <authorList>
            <consortium name="RefSeq"/>
        </authorList>
    </citation>
    <scope>IDENTIFICATION</scope>
    <source>
        <tissue evidence="7">Silk gland</tissue>
    </source>
</reference>
<dbReference type="InterPro" id="IPR005178">
    <property type="entry name" value="Ostalpha/TMEM184C"/>
</dbReference>
<organism evidence="6 7">
    <name type="scientific">Bombyx mandarina</name>
    <name type="common">Wild silk moth</name>
    <name type="synonym">Wild silkworm</name>
    <dbReference type="NCBI Taxonomy" id="7092"/>
    <lineage>
        <taxon>Eukaryota</taxon>
        <taxon>Metazoa</taxon>
        <taxon>Ecdysozoa</taxon>
        <taxon>Arthropoda</taxon>
        <taxon>Hexapoda</taxon>
        <taxon>Insecta</taxon>
        <taxon>Pterygota</taxon>
        <taxon>Neoptera</taxon>
        <taxon>Endopterygota</taxon>
        <taxon>Lepidoptera</taxon>
        <taxon>Glossata</taxon>
        <taxon>Ditrysia</taxon>
        <taxon>Bombycoidea</taxon>
        <taxon>Bombycidae</taxon>
        <taxon>Bombycinae</taxon>
        <taxon>Bombyx</taxon>
    </lineage>
</organism>
<dbReference type="RefSeq" id="XP_028027429.1">
    <property type="nucleotide sequence ID" value="XM_028171628.1"/>
</dbReference>
<keyword evidence="2 5" id="KW-0812">Transmembrane</keyword>
<dbReference type="AlphaFoldDB" id="A0A6J2JG59"/>
<sequence>MDLLREVSGLNKVVVARHISADKTFPVAHNAINRTALCYSYSHQPDFESYFIALSPYIWVLWICGLAVLMATCILFVVTIRAAWQHWRQSSTNVTVVLAVYPIVASSAFLAIVLPRGRILAEAIAQEAVMIAMCHLYSMIITECGGPDQLIRRSSDARLETRVLPCCCWPCCLIPRPKLQKRSLVFMKCLVMQMPIIQALIYVVLLALLADDMMIYHQSFTYFQPFIAASILTGVWGVIMCVRMAETAGHRVRPRFLAVQLALIIVKVQSGFAKFLPELIEIPCVSSINPSVFINMIQNGVMLLEMLLLSIWAWRLYRVAPGKNLDRPQVVVAVLDDSIKPVDPKTMTGLENKSFNERYK</sequence>
<proteinExistence type="predicted"/>
<evidence type="ECO:0000313" key="7">
    <source>
        <dbReference type="RefSeq" id="XP_028027429.1"/>
    </source>
</evidence>
<evidence type="ECO:0000256" key="1">
    <source>
        <dbReference type="ARBA" id="ARBA00004141"/>
    </source>
</evidence>
<dbReference type="PANTHER" id="PTHR23423">
    <property type="entry name" value="ORGANIC SOLUTE TRANSPORTER-RELATED"/>
    <property type="match status" value="1"/>
</dbReference>
<dbReference type="GO" id="GO:0016020">
    <property type="term" value="C:membrane"/>
    <property type="evidence" value="ECO:0007669"/>
    <property type="project" value="UniProtKB-SubCell"/>
</dbReference>
<evidence type="ECO:0000256" key="5">
    <source>
        <dbReference type="SAM" id="Phobius"/>
    </source>
</evidence>
<feature type="transmembrane region" description="Helical" evidence="5">
    <location>
        <begin position="222"/>
        <end position="244"/>
    </location>
</feature>
<dbReference type="SMART" id="SM01417">
    <property type="entry name" value="Solute_trans_a"/>
    <property type="match status" value="1"/>
</dbReference>
<feature type="transmembrane region" description="Helical" evidence="5">
    <location>
        <begin position="296"/>
        <end position="317"/>
    </location>
</feature>
<comment type="subcellular location">
    <subcellularLocation>
        <location evidence="1">Membrane</location>
        <topology evidence="1">Multi-pass membrane protein</topology>
    </subcellularLocation>
</comment>
<dbReference type="Proteomes" id="UP000504629">
    <property type="component" value="Unplaced"/>
</dbReference>
<dbReference type="OrthoDB" id="5832279at2759"/>
<dbReference type="Pfam" id="PF03619">
    <property type="entry name" value="Solute_trans_a"/>
    <property type="match status" value="1"/>
</dbReference>
<name>A0A6J2JG59_BOMMA</name>
<accession>A0A6J2JG59</accession>
<feature type="transmembrane region" description="Helical" evidence="5">
    <location>
        <begin position="57"/>
        <end position="84"/>
    </location>
</feature>
<evidence type="ECO:0000313" key="6">
    <source>
        <dbReference type="Proteomes" id="UP000504629"/>
    </source>
</evidence>
<evidence type="ECO:0000256" key="2">
    <source>
        <dbReference type="ARBA" id="ARBA00022692"/>
    </source>
</evidence>
<feature type="transmembrane region" description="Helical" evidence="5">
    <location>
        <begin position="96"/>
        <end position="114"/>
    </location>
</feature>
<keyword evidence="4 5" id="KW-0472">Membrane</keyword>
<protein>
    <submittedName>
        <fullName evidence="7">Organic solute transporter alpha-like protein</fullName>
    </submittedName>
</protein>
<gene>
    <name evidence="7" type="primary">LOC114240939</name>
</gene>
<dbReference type="KEGG" id="bman:114240939"/>
<feature type="transmembrane region" description="Helical" evidence="5">
    <location>
        <begin position="185"/>
        <end position="210"/>
    </location>
</feature>